<feature type="compositionally biased region" description="Basic and acidic residues" evidence="1">
    <location>
        <begin position="1"/>
        <end position="17"/>
    </location>
</feature>
<name>A0A561VPA8_9ACTN</name>
<comment type="caution">
    <text evidence="2">The sequence shown here is derived from an EMBL/GenBank/DDBJ whole genome shotgun (WGS) entry which is preliminary data.</text>
</comment>
<dbReference type="Proteomes" id="UP000319927">
    <property type="component" value="Unassembled WGS sequence"/>
</dbReference>
<gene>
    <name evidence="2" type="ORF">FHX75_13499</name>
</gene>
<protein>
    <submittedName>
        <fullName evidence="2">Uncharacterized protein</fullName>
    </submittedName>
</protein>
<proteinExistence type="predicted"/>
<evidence type="ECO:0000313" key="2">
    <source>
        <dbReference type="EMBL" id="TWG13455.1"/>
    </source>
</evidence>
<reference evidence="2 3" key="1">
    <citation type="submission" date="2019-06" db="EMBL/GenBank/DDBJ databases">
        <title>Sequencing the genomes of 1000 actinobacteria strains.</title>
        <authorList>
            <person name="Klenk H.-P."/>
        </authorList>
    </citation>
    <scope>NUCLEOTIDE SEQUENCE [LARGE SCALE GENOMIC DNA]</scope>
    <source>
        <strain evidence="2 3">DSM 102131</strain>
    </source>
</reference>
<dbReference type="EMBL" id="VIXA01000003">
    <property type="protein sequence ID" value="TWG13455.1"/>
    <property type="molecule type" value="Genomic_DNA"/>
</dbReference>
<dbReference type="RefSeq" id="WP_425463524.1">
    <property type="nucleotide sequence ID" value="NZ_VIXA01000003.1"/>
</dbReference>
<sequence length="122" mass="13977">MPEEKESGRRTHNRIPESRWSSRSTPPAGSRPAPTFRTGDLLHLTRAASVQFSRPIVVRVIRELTDRHPYHGWSWIEAYELDARGTAVAKRELFVLLNGVRWLSRAPSRRAAPQGRTAPRDR</sequence>
<evidence type="ECO:0000256" key="1">
    <source>
        <dbReference type="SAM" id="MobiDB-lite"/>
    </source>
</evidence>
<feature type="region of interest" description="Disordered" evidence="1">
    <location>
        <begin position="1"/>
        <end position="38"/>
    </location>
</feature>
<keyword evidence="3" id="KW-1185">Reference proteome</keyword>
<dbReference type="AlphaFoldDB" id="A0A561VPA8"/>
<organism evidence="2 3">
    <name type="scientific">Micromonospora palomenae</name>
    <dbReference type="NCBI Taxonomy" id="1461247"/>
    <lineage>
        <taxon>Bacteria</taxon>
        <taxon>Bacillati</taxon>
        <taxon>Actinomycetota</taxon>
        <taxon>Actinomycetes</taxon>
        <taxon>Micromonosporales</taxon>
        <taxon>Micromonosporaceae</taxon>
        <taxon>Micromonospora</taxon>
    </lineage>
</organism>
<evidence type="ECO:0000313" key="3">
    <source>
        <dbReference type="Proteomes" id="UP000319927"/>
    </source>
</evidence>
<accession>A0A561VPA8</accession>